<name>A0ABQ6T3Z7_9GAMM</name>
<dbReference type="EMBL" id="VYKI01000004">
    <property type="protein sequence ID" value="KAA9002261.1"/>
    <property type="molecule type" value="Genomic_DNA"/>
</dbReference>
<keyword evidence="2" id="KW-1185">Reference proteome</keyword>
<proteinExistence type="predicted"/>
<reference evidence="1 2" key="1">
    <citation type="journal article" date="2020" name="Antonie Van Leeuwenhoek">
        <title>Stenotrophomonas cyclobalanopsidis sp. nov., isolated from the leaf spot disease of Cyclobalanopsis patelliformis.</title>
        <authorList>
            <person name="Bian D.R."/>
            <person name="Xue H."/>
            <person name="Piao C.G."/>
            <person name="Li Y."/>
        </authorList>
    </citation>
    <scope>NUCLEOTIDE SEQUENCE [LARGE SCALE GENOMIC DNA]</scope>
    <source>
        <strain evidence="1 2">TPQG1-4</strain>
    </source>
</reference>
<organism evidence="1 2">
    <name type="scientific">Stenotrophomonas cyclobalanopsidis</name>
    <dbReference type="NCBI Taxonomy" id="2771362"/>
    <lineage>
        <taxon>Bacteria</taxon>
        <taxon>Pseudomonadati</taxon>
        <taxon>Pseudomonadota</taxon>
        <taxon>Gammaproteobacteria</taxon>
        <taxon>Lysobacterales</taxon>
        <taxon>Lysobacteraceae</taxon>
        <taxon>Stenotrophomonas</taxon>
    </lineage>
</organism>
<gene>
    <name evidence="1" type="ORF">FJU31_05140</name>
</gene>
<evidence type="ECO:0000313" key="1">
    <source>
        <dbReference type="EMBL" id="KAA9002261.1"/>
    </source>
</evidence>
<protein>
    <submittedName>
        <fullName evidence="1">Uncharacterized protein</fullName>
    </submittedName>
</protein>
<evidence type="ECO:0000313" key="2">
    <source>
        <dbReference type="Proteomes" id="UP000326367"/>
    </source>
</evidence>
<sequence length="119" mass="13247">MLHSIHDFSIIGISVENPEKMLVHLSDEFSKKKYDLVIDGVRKVAVDGFGLQNVVLDLKVFYSFDGSFEFRRSCHLLGLAYAGPEDFPQGDSMVFIEASVGAEIACLVKGVWSFEVTEL</sequence>
<accession>A0ABQ6T3Z7</accession>
<dbReference type="Proteomes" id="UP000326367">
    <property type="component" value="Unassembled WGS sequence"/>
</dbReference>
<dbReference type="RefSeq" id="WP_150453775.1">
    <property type="nucleotide sequence ID" value="NZ_VYKI01000004.1"/>
</dbReference>
<comment type="caution">
    <text evidence="1">The sequence shown here is derived from an EMBL/GenBank/DDBJ whole genome shotgun (WGS) entry which is preliminary data.</text>
</comment>